<evidence type="ECO:0000256" key="1">
    <source>
        <dbReference type="SAM" id="SignalP"/>
    </source>
</evidence>
<proteinExistence type="predicted"/>
<organism evidence="2">
    <name type="scientific">candidate division WOR-3 bacterium</name>
    <dbReference type="NCBI Taxonomy" id="2052148"/>
    <lineage>
        <taxon>Bacteria</taxon>
        <taxon>Bacteria division WOR-3</taxon>
    </lineage>
</organism>
<feature type="signal peptide" evidence="1">
    <location>
        <begin position="1"/>
        <end position="21"/>
    </location>
</feature>
<dbReference type="Proteomes" id="UP000885672">
    <property type="component" value="Unassembled WGS sequence"/>
</dbReference>
<reference evidence="2" key="1">
    <citation type="journal article" date="2020" name="mSystems">
        <title>Genome- and Community-Level Interaction Insights into Carbon Utilization and Element Cycling Functions of Hydrothermarchaeota in Hydrothermal Sediment.</title>
        <authorList>
            <person name="Zhou Z."/>
            <person name="Liu Y."/>
            <person name="Xu W."/>
            <person name="Pan J."/>
            <person name="Luo Z.H."/>
            <person name="Li M."/>
        </authorList>
    </citation>
    <scope>NUCLEOTIDE SEQUENCE [LARGE SCALE GENOMIC DNA]</scope>
    <source>
        <strain evidence="2">SpSt-1182</strain>
    </source>
</reference>
<dbReference type="SUPFAM" id="SSF63825">
    <property type="entry name" value="YWTD domain"/>
    <property type="match status" value="1"/>
</dbReference>
<accession>A0A7V0T685</accession>
<protein>
    <submittedName>
        <fullName evidence="2">Uncharacterized protein</fullName>
    </submittedName>
</protein>
<gene>
    <name evidence="2" type="ORF">ENN51_06650</name>
</gene>
<dbReference type="AlphaFoldDB" id="A0A7V0T685"/>
<comment type="caution">
    <text evidence="2">The sequence shown here is derived from an EMBL/GenBank/DDBJ whole genome shotgun (WGS) entry which is preliminary data.</text>
</comment>
<name>A0A7V0T685_UNCW3</name>
<evidence type="ECO:0000313" key="2">
    <source>
        <dbReference type="EMBL" id="HDQ99945.1"/>
    </source>
</evidence>
<feature type="chain" id="PRO_5030868861" evidence="1">
    <location>
        <begin position="22"/>
        <end position="433"/>
    </location>
</feature>
<keyword evidence="1" id="KW-0732">Signal</keyword>
<sequence length="433" mass="46600">MSFLRAVALVMLMTLTFGCGGRTPVIDRVWAAPDTVPRGGVSFLRVRTRGTVEARWEPTHGTVNPATGDSTLYLAPSEEVDDTVRVFVTDERGRREEGLAVVHVREGLCGGRPEALVSTTARLLVADESRVYYVEPAGTFSQVRRVSVNGVERDTVATRPHEIRRFIDGGTGLYWLERDVSGDEPKWRVMAASKGDTARPVQFLEFTGRSASIYDIAVTAGDLHVAWLETVADTGYVTRITSYPRAGGAGRERFALAGPVGEGTFVSRMAVDGGDLYFLLVSNDPAKVAVMKLPVTGPAQTLVGPGFLAPGTLAADDGLAVADGQVFWSERIAGRIGRVRADGTGPEFIVPAGGDARDVELLGVAAGPGGAAPRLFWTVPGDLRAMIVGTGVTLLDIDRWNNRIFGFTDNGLWLFYVREEGSSDGRMFRLLIP</sequence>
<dbReference type="PROSITE" id="PS51257">
    <property type="entry name" value="PROKAR_LIPOPROTEIN"/>
    <property type="match status" value="1"/>
</dbReference>
<dbReference type="EMBL" id="DSBX01000252">
    <property type="protein sequence ID" value="HDQ99945.1"/>
    <property type="molecule type" value="Genomic_DNA"/>
</dbReference>